<feature type="domain" description="Helicase ATP-binding" evidence="11">
    <location>
        <begin position="638"/>
        <end position="802"/>
    </location>
</feature>
<feature type="coiled-coil region" evidence="7">
    <location>
        <begin position="1422"/>
        <end position="1507"/>
    </location>
</feature>
<feature type="region of interest" description="Disordered" evidence="8">
    <location>
        <begin position="1"/>
        <end position="131"/>
    </location>
</feature>
<dbReference type="InterPro" id="IPR049730">
    <property type="entry name" value="SNF2/RAD54-like_C"/>
</dbReference>
<dbReference type="InterPro" id="IPR001650">
    <property type="entry name" value="Helicase_C-like"/>
</dbReference>
<keyword evidence="7" id="KW-0175">Coiled coil</keyword>
<dbReference type="GO" id="GO:0005524">
    <property type="term" value="F:ATP binding"/>
    <property type="evidence" value="ECO:0007669"/>
    <property type="project" value="InterPro"/>
</dbReference>
<dbReference type="InterPro" id="IPR056882">
    <property type="entry name" value="MOM1_dom"/>
</dbReference>
<dbReference type="InterPro" id="IPR019786">
    <property type="entry name" value="Zinc_finger_PHD-type_CS"/>
</dbReference>
<evidence type="ECO:0000259" key="12">
    <source>
        <dbReference type="PROSITE" id="PS51194"/>
    </source>
</evidence>
<feature type="region of interest" description="Disordered" evidence="8">
    <location>
        <begin position="2350"/>
        <end position="2421"/>
    </location>
</feature>
<feature type="compositionally biased region" description="Basic and acidic residues" evidence="8">
    <location>
        <begin position="1721"/>
        <end position="1739"/>
    </location>
</feature>
<name>A0A8B8KBH3_ABRPR</name>
<keyword evidence="13" id="KW-1185">Reference proteome</keyword>
<dbReference type="InterPro" id="IPR014001">
    <property type="entry name" value="Helicase_ATP-bd"/>
</dbReference>
<dbReference type="GO" id="GO:0031507">
    <property type="term" value="P:heterochromatin formation"/>
    <property type="evidence" value="ECO:0007669"/>
    <property type="project" value="InterPro"/>
</dbReference>
<evidence type="ECO:0000259" key="10">
    <source>
        <dbReference type="PROSITE" id="PS50016"/>
    </source>
</evidence>
<feature type="compositionally biased region" description="Polar residues" evidence="8">
    <location>
        <begin position="2012"/>
        <end position="2025"/>
    </location>
</feature>
<evidence type="ECO:0000256" key="3">
    <source>
        <dbReference type="ARBA" id="ARBA00022771"/>
    </source>
</evidence>
<dbReference type="CDD" id="cd18793">
    <property type="entry name" value="SF2_C_SNF"/>
    <property type="match status" value="1"/>
</dbReference>
<dbReference type="GO" id="GO:0016787">
    <property type="term" value="F:hydrolase activity"/>
    <property type="evidence" value="ECO:0007669"/>
    <property type="project" value="UniProtKB-KW"/>
</dbReference>
<dbReference type="Gene3D" id="3.40.50.10810">
    <property type="entry name" value="Tandem AAA-ATPase domain"/>
    <property type="match status" value="1"/>
</dbReference>
<evidence type="ECO:0000259" key="9">
    <source>
        <dbReference type="PROSITE" id="PS50013"/>
    </source>
</evidence>
<feature type="region of interest" description="Disordered" evidence="8">
    <location>
        <begin position="1997"/>
        <end position="2060"/>
    </location>
</feature>
<dbReference type="SUPFAM" id="SSF57903">
    <property type="entry name" value="FYVE/PHD zinc finger"/>
    <property type="match status" value="1"/>
</dbReference>
<reference evidence="14" key="2">
    <citation type="submission" date="2025-08" db="UniProtKB">
        <authorList>
            <consortium name="RefSeq"/>
        </authorList>
    </citation>
    <scope>IDENTIFICATION</scope>
    <source>
        <tissue evidence="14">Young leaves</tissue>
    </source>
</reference>
<dbReference type="GO" id="GO:0008270">
    <property type="term" value="F:zinc ion binding"/>
    <property type="evidence" value="ECO:0007669"/>
    <property type="project" value="UniProtKB-KW"/>
</dbReference>
<dbReference type="InterPro" id="IPR001965">
    <property type="entry name" value="Znf_PHD"/>
</dbReference>
<feature type="compositionally biased region" description="Low complexity" evidence="8">
    <location>
        <begin position="103"/>
        <end position="119"/>
    </location>
</feature>
<dbReference type="InterPro" id="IPR019787">
    <property type="entry name" value="Znf_PHD-finger"/>
</dbReference>
<dbReference type="RefSeq" id="XP_027341127.1">
    <property type="nucleotide sequence ID" value="XM_027485326.1"/>
</dbReference>
<dbReference type="PROSITE" id="PS51192">
    <property type="entry name" value="HELICASE_ATP_BIND_1"/>
    <property type="match status" value="1"/>
</dbReference>
<dbReference type="PANTHER" id="PTHR35116">
    <property type="entry name" value="HELICASE PROTEIN MOM1"/>
    <property type="match status" value="1"/>
</dbReference>
<feature type="compositionally biased region" description="Polar residues" evidence="8">
    <location>
        <begin position="1"/>
        <end position="22"/>
    </location>
</feature>
<feature type="domain" description="Helicase C-terminal" evidence="12">
    <location>
        <begin position="927"/>
        <end position="1090"/>
    </location>
</feature>
<accession>A0A8B8KBH3</accession>
<evidence type="ECO:0000256" key="8">
    <source>
        <dbReference type="SAM" id="MobiDB-lite"/>
    </source>
</evidence>
<evidence type="ECO:0000256" key="2">
    <source>
        <dbReference type="ARBA" id="ARBA00022737"/>
    </source>
</evidence>
<keyword evidence="4" id="KW-0378">Hydrolase</keyword>
<dbReference type="InterPro" id="IPR013083">
    <property type="entry name" value="Znf_RING/FYVE/PHD"/>
</dbReference>
<proteinExistence type="predicted"/>
<protein>
    <submittedName>
        <fullName evidence="14">Helicase protein MOM1-like</fullName>
    </submittedName>
</protein>
<dbReference type="CDD" id="cd00024">
    <property type="entry name" value="CD_CSD"/>
    <property type="match status" value="1"/>
</dbReference>
<dbReference type="InterPro" id="IPR038718">
    <property type="entry name" value="SNF2-like_sf"/>
</dbReference>
<dbReference type="InterPro" id="IPR011011">
    <property type="entry name" value="Znf_FYVE_PHD"/>
</dbReference>
<dbReference type="SUPFAM" id="SSF54160">
    <property type="entry name" value="Chromo domain-like"/>
    <property type="match status" value="2"/>
</dbReference>
<dbReference type="SMART" id="SM00298">
    <property type="entry name" value="CHROMO"/>
    <property type="match status" value="2"/>
</dbReference>
<dbReference type="Pfam" id="PF25029">
    <property type="entry name" value="MOM1"/>
    <property type="match status" value="1"/>
</dbReference>
<feature type="compositionally biased region" description="Basic and acidic residues" evidence="8">
    <location>
        <begin position="121"/>
        <end position="131"/>
    </location>
</feature>
<dbReference type="PROSITE" id="PS50013">
    <property type="entry name" value="CHROMO_2"/>
    <property type="match status" value="1"/>
</dbReference>
<feature type="compositionally biased region" description="Polar residues" evidence="8">
    <location>
        <begin position="2456"/>
        <end position="2468"/>
    </location>
</feature>
<feature type="compositionally biased region" description="Low complexity" evidence="8">
    <location>
        <begin position="2359"/>
        <end position="2370"/>
    </location>
</feature>
<dbReference type="Proteomes" id="UP000694853">
    <property type="component" value="Unplaced"/>
</dbReference>
<dbReference type="InterPro" id="IPR000953">
    <property type="entry name" value="Chromo/chromo_shadow_dom"/>
</dbReference>
<dbReference type="OrthoDB" id="885191at2759"/>
<keyword evidence="5" id="KW-0862">Zinc</keyword>
<feature type="compositionally biased region" description="Polar residues" evidence="8">
    <location>
        <begin position="2113"/>
        <end position="2123"/>
    </location>
</feature>
<feature type="region of interest" description="Disordered" evidence="8">
    <location>
        <begin position="1715"/>
        <end position="1739"/>
    </location>
</feature>
<gene>
    <name evidence="14" type="primary">LOC113854369</name>
</gene>
<dbReference type="Gene3D" id="3.30.40.10">
    <property type="entry name" value="Zinc/RING finger domain, C3HC4 (zinc finger)"/>
    <property type="match status" value="1"/>
</dbReference>
<feature type="compositionally biased region" description="Polar residues" evidence="8">
    <location>
        <begin position="2376"/>
        <end position="2391"/>
    </location>
</feature>
<dbReference type="PROSITE" id="PS01359">
    <property type="entry name" value="ZF_PHD_1"/>
    <property type="match status" value="1"/>
</dbReference>
<dbReference type="Pfam" id="PF00176">
    <property type="entry name" value="SNF2-rel_dom"/>
    <property type="match status" value="1"/>
</dbReference>
<feature type="region of interest" description="Disordered" evidence="8">
    <location>
        <begin position="2456"/>
        <end position="2478"/>
    </location>
</feature>
<evidence type="ECO:0000256" key="4">
    <source>
        <dbReference type="ARBA" id="ARBA00022801"/>
    </source>
</evidence>
<dbReference type="SMART" id="SM00249">
    <property type="entry name" value="PHD"/>
    <property type="match status" value="1"/>
</dbReference>
<feature type="region of interest" description="Disordered" evidence="8">
    <location>
        <begin position="2300"/>
        <end position="2322"/>
    </location>
</feature>
<dbReference type="GeneID" id="113854369"/>
<dbReference type="PROSITE" id="PS50016">
    <property type="entry name" value="ZF_PHD_2"/>
    <property type="match status" value="1"/>
</dbReference>
<reference evidence="13" key="1">
    <citation type="journal article" date="2019" name="Toxins">
        <title>Detection of Abrin-Like and Prepropulchellin-Like Toxin Genes and Transcripts Using Whole Genome Sequencing and Full-Length Transcript Sequencing of Abrus precatorius.</title>
        <authorList>
            <person name="Hovde B.T."/>
            <person name="Daligault H.E."/>
            <person name="Hanschen E.R."/>
            <person name="Kunde Y.A."/>
            <person name="Johnson M.B."/>
            <person name="Starkenburg S.R."/>
            <person name="Johnson S.L."/>
        </authorList>
    </citation>
    <scope>NUCLEOTIDE SEQUENCE [LARGE SCALE GENOMIC DNA]</scope>
</reference>
<dbReference type="SUPFAM" id="SSF52540">
    <property type="entry name" value="P-loop containing nucleoside triphosphate hydrolases"/>
    <property type="match status" value="2"/>
</dbReference>
<feature type="domain" description="PHD-type" evidence="10">
    <location>
        <begin position="394"/>
        <end position="443"/>
    </location>
</feature>
<evidence type="ECO:0000256" key="7">
    <source>
        <dbReference type="SAM" id="Coils"/>
    </source>
</evidence>
<evidence type="ECO:0000256" key="6">
    <source>
        <dbReference type="PROSITE-ProRule" id="PRU00146"/>
    </source>
</evidence>
<dbReference type="Gene3D" id="3.40.50.300">
    <property type="entry name" value="P-loop containing nucleotide triphosphate hydrolases"/>
    <property type="match status" value="1"/>
</dbReference>
<evidence type="ECO:0000313" key="14">
    <source>
        <dbReference type="RefSeq" id="XP_027341127.1"/>
    </source>
</evidence>
<dbReference type="Gene3D" id="6.10.250.1310">
    <property type="match status" value="1"/>
</dbReference>
<feature type="compositionally biased region" description="Basic and acidic residues" evidence="8">
    <location>
        <begin position="63"/>
        <end position="72"/>
    </location>
</feature>
<organism evidence="13 14">
    <name type="scientific">Abrus precatorius</name>
    <name type="common">Indian licorice</name>
    <name type="synonym">Glycine abrus</name>
    <dbReference type="NCBI Taxonomy" id="3816"/>
    <lineage>
        <taxon>Eukaryota</taxon>
        <taxon>Viridiplantae</taxon>
        <taxon>Streptophyta</taxon>
        <taxon>Embryophyta</taxon>
        <taxon>Tracheophyta</taxon>
        <taxon>Spermatophyta</taxon>
        <taxon>Magnoliopsida</taxon>
        <taxon>eudicotyledons</taxon>
        <taxon>Gunneridae</taxon>
        <taxon>Pentapetalae</taxon>
        <taxon>rosids</taxon>
        <taxon>fabids</taxon>
        <taxon>Fabales</taxon>
        <taxon>Fabaceae</taxon>
        <taxon>Papilionoideae</taxon>
        <taxon>50 kb inversion clade</taxon>
        <taxon>NPAAA clade</taxon>
        <taxon>indigoferoid/millettioid clade</taxon>
        <taxon>Abreae</taxon>
        <taxon>Abrus</taxon>
    </lineage>
</organism>
<keyword evidence="2" id="KW-0677">Repeat</keyword>
<dbReference type="KEGG" id="aprc:113854369"/>
<evidence type="ECO:0000313" key="13">
    <source>
        <dbReference type="Proteomes" id="UP000694853"/>
    </source>
</evidence>
<keyword evidence="3 6" id="KW-0863">Zinc-finger</keyword>
<feature type="domain" description="Chromo" evidence="9">
    <location>
        <begin position="454"/>
        <end position="519"/>
    </location>
</feature>
<feature type="compositionally biased region" description="Polar residues" evidence="8">
    <location>
        <begin position="2153"/>
        <end position="2175"/>
    </location>
</feature>
<feature type="compositionally biased region" description="Polar residues" evidence="8">
    <location>
        <begin position="2305"/>
        <end position="2322"/>
    </location>
</feature>
<dbReference type="Gene3D" id="2.40.50.40">
    <property type="match status" value="2"/>
</dbReference>
<evidence type="ECO:0000259" key="11">
    <source>
        <dbReference type="PROSITE" id="PS51192"/>
    </source>
</evidence>
<evidence type="ECO:0000256" key="1">
    <source>
        <dbReference type="ARBA" id="ARBA00022723"/>
    </source>
</evidence>
<dbReference type="PROSITE" id="PS51194">
    <property type="entry name" value="HELICASE_CTER"/>
    <property type="match status" value="1"/>
</dbReference>
<feature type="region of interest" description="Disordered" evidence="8">
    <location>
        <begin position="1225"/>
        <end position="1247"/>
    </location>
</feature>
<sequence>MASGTRSSQRAKYEENNNNGRVTRSGEKGKVKSHPNVSDTADLRRSPRVTSSKKIIPSPSRTQKSERLEKRTLPTPAAKRKSVRVDIKKMPSPLRRSGRTRSHSSSSPSDSKSSGSLSSEQKPKKEKSVRQLTFESKEVIENEEHDLGTSHVKVKRMDARTYRSLFQLPKKGNIVKMLASKNSILDEDTVRNGVGHDMCQKSVPSRSKGIMVDIDSNVSATLAEGDKCNLIPEGSPSMLDGNIMGIDGPSNAATDETGLVSKRVQPDCCGEETIHMLASRNFILDEDLSKNSVGPNRGEKSVPSKRKGITEDNYLDVSVTFAKPDNCNFIPDGGSSRLNGDVTRSCSKRIRLDYNPTVSESFKPSETELWDGNDADANMLQKDFPASLLADAAKNRCVICKREGQLLYCGGKECNGCYHLSCLEPPLLDAPLGVWHCHFCVRKKIDFGVYSVSKGIEAIFDVREYSSSNVNVQKEFLVKYIGLAHVHNRWVPENHLLLEDPLMLTKFNQKDQTLQLKPEWSLPHRLLQKRALIHGKQHDNHRNNYAVDYFEWHVKWRGLGYEHATWELDNASFLCSPEGKSLIRGYEGRFQRAKRISCCSKLDKKIDRGNSFNKLSQMPGGVSSGFRNNNLDAVNKLREHWHKGQNAMVIDDHDRILKVVAFILSLHSDTYQPFLIVSTDASLQLWEDEFYRLDPSIDVVIYNGNREIRNSIRRLEFYDEGHCILFQVLIVVPEILIEDMDVLGDIEWETIIVDECQSPKISSYFKQIKMLNTHLRVLLLYGQLKDNIDENINILALLDFQFDTEKEDGLISKSNNYVVQLKQRLSRHIVYRCKSDSFRFVEYWVPVQISHVQLEQYCAILLSNDSILRSSSKIDSVGAVRDVLISTRKCCSHPYVVDPDLQPFLNKGLEPVGLLDVGIKASGKLQLLDSMLMELKKNGLRVLILFQSIGGTGHSKIGDILDDVLRQRFGKDSYERIDKSLAQSKKQAAMKIFNDKNTGRFVFLLETCACLPSIKLSSIDAIIIFDSDWNPMNDIRSLQKITLDSQFELIKIFRLYSSFTVEEKALILAKQDKTLDINSQNLNWSTSHMLLMWGASCLFDELEVFHDGETSQSSLKSLFGRPLLKDAMHEFSSLLSLDGEDINITCSTLLKVKQKGGTYHANFPLLGEQKYRLLDEESPQFFWTKLLEGKQFQWKYINSSSQRNRKKVHPFDGLVDGSDLVSEGTAKKRRRVSNNIVDPPSSKYEGEKLSTGIKAGASGDIVDKSQGNDVESQQKCRQRDEQRGLHLLLKPEIRKLCDVLLLPENVKSVVDNFLEYVMNNHRVNRETVSILQAFRISLCWTAAALLKHKLAHGASLIRAKQHLNFDCKKQEADWVYSMLRCLKKIFLYRTGNYTDTSSPKASKSLSRAYSRTEAAREVELFLKDLSKSIKEIRKKCEGMLKNLCLVQEEEMQRLKAAFEDEKTDIERKYKIELAFIQSCSPTNIVRMEKLKILNIEYEKRNVELKCQHEKRFKDLEDKQLAEKQKLQVSEATWVEDLKSWAQNELLNLGASREVGTVVESLQACDQVLPHNGPKNNFAEGQGHDDMVDSVMKTGTVVPDTKSPAVLQCSSTTELQNPLVKQIGTNEMDNMVLEDQPISRSEDHNRASQGYIISKHSHSGEQNSFDDVRENSNHGSQDGCRNDAVTSILLSSNREVCNGETSDIATGEVAHDVFKSSSATDGQDKVHSLNSESPEKNIHGAKDSAQICVADKCEGSNNSVAENSPLSDERIANGAAASLLDRVELLGLHGTVNITDCPENGTAMNPSSSKEQISDGGTVNEFLDRESSRLCETASPGNSPVKITLLKSQPQNSGGVLSSIPDGHALVEVQETSYEGDTVSVLEREIPVATPVMFNYTDCPEDAAPLNSLSSMGQRSDRGSVDVSGLDSVLSPRPCQTANSSGQVTMSLSNPLLEQQTHDEVPLAISDRDVPILVPENSHAMGDSHNDIEPLTNYLLMGKSTTSDPQEKAPETITESSLETPVSRSVNVMDPPEQVEQLSSESSTDHNSSREMQCSSEQAELVSSPVPINQYNHVSLFMKPLEQVQQLRSAELPSSHLDSTNFPLATEVELQPTVVPNQDVTQRGSDSELDSLSHEVVHPASNSDHDFLTPGEVRTQSSDPRNLSTPSETNYHPMQTDTHSASRMLLHLRYDPLKNELDRIRKVTEHTMKNYEDMKLQLKFDFEKELEELRVKYDIKFQEIEVEFQHTKRTLDTSLDIVRMNKLLADAFRSKCLVLKSSGTSDSSYAQQLFQLPRQQSATCPPLVAGSSSCGPSATSLQSPYTTANSQHMVPPIQAGYSVLEVFSNGEIHAPAPHPPSCRPSTSVPASSVPALLHGMPSQTDTVNVPATSPSFSHGPPRPKPTTYPSDPHLGCPPGSAGRLPTPNLPAMDLRMNANSQFTVNLPNVAVGNLSRFGTSSSALANASHQSASPDLVCLSDDD</sequence>
<dbReference type="InterPro" id="IPR016197">
    <property type="entry name" value="Chromo-like_dom_sf"/>
</dbReference>
<feature type="region of interest" description="Disordered" evidence="8">
    <location>
        <begin position="1654"/>
        <end position="1680"/>
    </location>
</feature>
<feature type="region of interest" description="Disordered" evidence="8">
    <location>
        <begin position="2112"/>
        <end position="2175"/>
    </location>
</feature>
<dbReference type="PANTHER" id="PTHR35116:SF9">
    <property type="entry name" value="HELICASE MOM1"/>
    <property type="match status" value="1"/>
</dbReference>
<evidence type="ECO:0000256" key="5">
    <source>
        <dbReference type="ARBA" id="ARBA00022833"/>
    </source>
</evidence>
<keyword evidence="1" id="KW-0479">Metal-binding</keyword>
<feature type="compositionally biased region" description="Basic and acidic residues" evidence="8">
    <location>
        <begin position="2130"/>
        <end position="2146"/>
    </location>
</feature>
<dbReference type="InterPro" id="IPR000330">
    <property type="entry name" value="SNF2_N"/>
</dbReference>
<dbReference type="InterPro" id="IPR027417">
    <property type="entry name" value="P-loop_NTPase"/>
</dbReference>
<dbReference type="InterPro" id="IPR039322">
    <property type="entry name" value="MOM1"/>
</dbReference>
<dbReference type="Pfam" id="PF00271">
    <property type="entry name" value="Helicase_C"/>
    <property type="match status" value="1"/>
</dbReference>